<dbReference type="AlphaFoldDB" id="A0A6M7TZW1"/>
<reference evidence="1 2" key="1">
    <citation type="submission" date="2016-05" db="EMBL/GenBank/DDBJ databases">
        <authorList>
            <person name="Ramsay J.P."/>
        </authorList>
    </citation>
    <scope>NUCLEOTIDE SEQUENCE [LARGE SCALE GENOMIC DNA]</scope>
    <source>
        <strain evidence="1 2">NZP2042</strain>
    </source>
</reference>
<dbReference type="EMBL" id="LYTK01000021">
    <property type="protein sequence ID" value="OBQ60932.1"/>
    <property type="molecule type" value="Genomic_DNA"/>
</dbReference>
<sequence length="295" mass="32514">MPSLFFNLNGASHEVELYPDLAPKTIGKLVASLPAKLDIHCAKIAGQHIFWHAPIVADIEKAQDILTLPPGTFLYWPERQFLELIYGELQAEKAQVCVLGRLKGDIGWLKEFGRHVVENHGQGLILAELTAAPDALPLAAKEKPLSSPGLVALREARKAIWQEAPEEMFTLLKREGMMLPYGPLAMAEGELRKLHELLWRLRGGGHGIDAGNRGEVIAFLIEAFNARIDGFCGLHEIGARLESAKSLLAQPETVDDVVEELILYTGRAAAWLDAYIPWNALNVATLVSLQRQGVR</sequence>
<organism evidence="1 2">
    <name type="scientific">Rhizobium loti</name>
    <name type="common">Mesorhizobium loti</name>
    <dbReference type="NCBI Taxonomy" id="381"/>
    <lineage>
        <taxon>Bacteria</taxon>
        <taxon>Pseudomonadati</taxon>
        <taxon>Pseudomonadota</taxon>
        <taxon>Alphaproteobacteria</taxon>
        <taxon>Hyphomicrobiales</taxon>
        <taxon>Phyllobacteriaceae</taxon>
        <taxon>Mesorhizobium</taxon>
    </lineage>
</organism>
<accession>A0A6M7TZW1</accession>
<proteinExistence type="predicted"/>
<dbReference type="SUPFAM" id="SSF50891">
    <property type="entry name" value="Cyclophilin-like"/>
    <property type="match status" value="1"/>
</dbReference>
<dbReference type="Proteomes" id="UP000093737">
    <property type="component" value="Unassembled WGS sequence"/>
</dbReference>
<dbReference type="Gene3D" id="2.40.100.20">
    <property type="match status" value="1"/>
</dbReference>
<evidence type="ECO:0000313" key="1">
    <source>
        <dbReference type="EMBL" id="OBQ60932.1"/>
    </source>
</evidence>
<protein>
    <submittedName>
        <fullName evidence="1">Uncharacterized protein</fullName>
    </submittedName>
</protein>
<dbReference type="RefSeq" id="WP_056566156.1">
    <property type="nucleotide sequence ID" value="NZ_CP033334.1"/>
</dbReference>
<gene>
    <name evidence="1" type="ORF">A8145_23800</name>
</gene>
<dbReference type="InterPro" id="IPR029000">
    <property type="entry name" value="Cyclophilin-like_dom_sf"/>
</dbReference>
<name>A0A6M7TZW1_RHILI</name>
<comment type="caution">
    <text evidence="1">The sequence shown here is derived from an EMBL/GenBank/DDBJ whole genome shotgun (WGS) entry which is preliminary data.</text>
</comment>
<evidence type="ECO:0000313" key="2">
    <source>
        <dbReference type="Proteomes" id="UP000093737"/>
    </source>
</evidence>